<evidence type="ECO:0000256" key="2">
    <source>
        <dbReference type="SAM" id="SignalP"/>
    </source>
</evidence>
<dbReference type="PROSITE" id="PS00018">
    <property type="entry name" value="EF_HAND_1"/>
    <property type="match status" value="1"/>
</dbReference>
<feature type="compositionally biased region" description="Low complexity" evidence="1">
    <location>
        <begin position="611"/>
        <end position="644"/>
    </location>
</feature>
<dbReference type="CDD" id="cd08548">
    <property type="entry name" value="Type_I_cohesin_like"/>
    <property type="match status" value="2"/>
</dbReference>
<sequence length="730" mass="76574">MKKFISAVTSLAMTVTMASSIAPSVSAADASKGFAIKAYAEAGSKYDAMGSKVTVSKDDIAAGDVVVPVAVYLDEATNDSEAVSVSVKLVSDSADVKNVTFKRVIPTDDYFTTAKEYTAGDKTFSSTRAVIFAGEVSRRGSFTPAGSWEIAADTSQKEAGADNAYIGCSWTNNGSAYEFTGSKSTDHPFFVFDVTLPKGTAAGDYKLEFCRYNTDTSGQHNNPTPMIETKAGRFNEDLKNLNLEEMTITVEGSNATTSETTTAKPVETTTAAPTTTVKPAETTTAATTSAQPVANADVIFDFGNYEAKAGEEVQVDVTVDSKNKAISAMDVVFAIDSPLTIDEIDKESLAFKTTAMTNMAILGANFKSLDDKGEPLVPTKDPVFTLYVTVPATTPDGVYNVGFGKKCEVHKSNDGSKYSSTAINGKIKVGNPVDDPTTSATTAPQPATTTTSATTASQPTSTTTQPVANADVIFDFGNYEAKAGEEVQVDVTVDSKNKAISAMDVVFAIDSPLTIDEIDKESLAFKTTAMTNIAILGANFKSLDDKGEPLVPTKDPVFTLYVTVPATTPDGVYNVGFGNKCEVHKSNDGSKYSSTAINGKIKVGNPVDDPTTSATTASQPVTTTSSTTASQPAETTTTVSTPSGNTLKPVWGDVNCDGDVNVADVVLLNKWLNNNADYAMTDQGKVNADCFNPQDANGGAVDASKVDLTKADSDAIIKSVVHLITLPAKG</sequence>
<keyword evidence="4 5" id="KW-0106">Calcium</keyword>
<dbReference type="InterPro" id="IPR008965">
    <property type="entry name" value="CBM2/CBM3_carb-bd_dom_sf"/>
</dbReference>
<feature type="binding site" evidence="5">
    <location>
        <position position="689"/>
    </location>
    <ligand>
        <name>Ca(2+)</name>
        <dbReference type="ChEBI" id="CHEBI:29108"/>
        <label>3</label>
    </ligand>
</feature>
<organism evidence="3">
    <name type="scientific">Ruminococcus flavefaciens</name>
    <dbReference type="NCBI Taxonomy" id="1265"/>
    <lineage>
        <taxon>Bacteria</taxon>
        <taxon>Bacillati</taxon>
        <taxon>Bacillota</taxon>
        <taxon>Clostridia</taxon>
        <taxon>Eubacteriales</taxon>
        <taxon>Oscillospiraceae</taxon>
        <taxon>Ruminococcus</taxon>
    </lineage>
</organism>
<dbReference type="InterPro" id="IPR018247">
    <property type="entry name" value="EF_Hand_1_Ca_BS"/>
</dbReference>
<proteinExistence type="evidence at protein level"/>
<dbReference type="SMR" id="A0AEF3"/>
<feature type="binding site" evidence="5">
    <location>
        <position position="712"/>
    </location>
    <ligand>
        <name>Ca(2+)</name>
        <dbReference type="ChEBI" id="CHEBI:29108"/>
        <label>3</label>
    </ligand>
</feature>
<dbReference type="GO" id="GO:0000272">
    <property type="term" value="P:polysaccharide catabolic process"/>
    <property type="evidence" value="ECO:0007669"/>
    <property type="project" value="InterPro"/>
</dbReference>
<dbReference type="InterPro" id="IPR036439">
    <property type="entry name" value="Dockerin_dom_sf"/>
</dbReference>
<dbReference type="SUPFAM" id="SSF49384">
    <property type="entry name" value="Carbohydrate-binding domain"/>
    <property type="match status" value="2"/>
</dbReference>
<accession>A0AEF3</accession>
<feature type="binding site" evidence="5">
    <location>
        <position position="664"/>
    </location>
    <ligand>
        <name>Ca(2+)</name>
        <dbReference type="ChEBI" id="CHEBI:29108"/>
        <label>2</label>
    </ligand>
</feature>
<feature type="binding site" evidence="5">
    <location>
        <position position="707"/>
    </location>
    <ligand>
        <name>Ca(2+)</name>
        <dbReference type="ChEBI" id="CHEBI:29108"/>
        <label>3</label>
    </ligand>
</feature>
<keyword evidence="4 5" id="KW-0002">3D-structure</keyword>
<dbReference type="EMBL" id="AM262974">
    <property type="protein sequence ID" value="CAK18895.1"/>
    <property type="molecule type" value="Genomic_DNA"/>
</dbReference>
<name>A0AEF3_RUMFL</name>
<gene>
    <name evidence="3" type="primary">scaA</name>
</gene>
<dbReference type="GO" id="GO:0030246">
    <property type="term" value="F:carbohydrate binding"/>
    <property type="evidence" value="ECO:0007669"/>
    <property type="project" value="InterPro"/>
</dbReference>
<dbReference type="PDBsum" id="5N5P"/>
<evidence type="ECO:0000256" key="1">
    <source>
        <dbReference type="SAM" id="MobiDB-lite"/>
    </source>
</evidence>
<feature type="region of interest" description="Disordered" evidence="1">
    <location>
        <begin position="601"/>
        <end position="644"/>
    </location>
</feature>
<feature type="binding site" evidence="5">
    <location>
        <position position="659"/>
    </location>
    <ligand>
        <name>Ca(2+)</name>
        <dbReference type="ChEBI" id="CHEBI:29108"/>
        <label>2</label>
    </ligand>
</feature>
<protein>
    <submittedName>
        <fullName evidence="3">Putative cellulosomal scaffoldin protein</fullName>
    </submittedName>
</protein>
<feature type="binding site" evidence="5">
    <location>
        <position position="691"/>
    </location>
    <ligand>
        <name>Ca(2+)</name>
        <dbReference type="ChEBI" id="CHEBI:29108"/>
        <label>3</label>
    </ligand>
</feature>
<feature type="binding site" evidence="5">
    <location>
        <position position="653"/>
    </location>
    <ligand>
        <name>Ca(2+)</name>
        <dbReference type="ChEBI" id="CHEBI:29108"/>
        <label>2</label>
    </ligand>
</feature>
<feature type="region of interest" description="Disordered" evidence="1">
    <location>
        <begin position="427"/>
        <end position="464"/>
    </location>
</feature>
<reference evidence="4" key="2">
    <citation type="journal article" date="2017" name="Sci. Rep.">
        <title>Assembly of Ruminococcus flavefaciens cellulosome revealed by structures of two cohesin-dockerin complexes.</title>
        <authorList>
            <person name="Bule P."/>
            <person name="Alves V.D."/>
            <person name="Israeli-Ruimy V."/>
            <person name="Carvalho A.L."/>
            <person name="Ferreira L.M.A."/>
            <person name="Smith S.P."/>
            <person name="Gilbert H.J."/>
            <person name="Najmudin S."/>
            <person name="Bayer E.A."/>
            <person name="Fontes C.M.G.A."/>
        </authorList>
    </citation>
    <scope>X-RAY CRYSTALLOGRAPHY (1.70 ANGSTROMS) OF 465-610 IN COMPLEX WITH CA(2+)</scope>
</reference>
<dbReference type="CDD" id="cd14256">
    <property type="entry name" value="Dockerin_I"/>
    <property type="match status" value="1"/>
</dbReference>
<feature type="binding site" evidence="5">
    <location>
        <position position="655"/>
    </location>
    <ligand>
        <name>Ca(2+)</name>
        <dbReference type="ChEBI" id="CHEBI:29108"/>
        <label>2</label>
    </ligand>
</feature>
<feature type="signal peptide" evidence="2">
    <location>
        <begin position="1"/>
        <end position="27"/>
    </location>
</feature>
<dbReference type="AlphaFoldDB" id="A0AEF3"/>
<evidence type="ECO:0000313" key="3">
    <source>
        <dbReference type="EMBL" id="CAK18895.1"/>
    </source>
</evidence>
<feature type="binding site" evidence="4">
    <location>
        <position position="596"/>
    </location>
    <ligand>
        <name>Ca(2+)</name>
        <dbReference type="ChEBI" id="CHEBI:29108"/>
        <label>1</label>
    </ligand>
</feature>
<reference evidence="5" key="3">
    <citation type="journal article" date="2018" name="Sci. Rep.">
        <title>Higher order scaffoldin assembly in Ruminococcus flavefaciens cellulosome is coordinated by a discrete cohesin-dockerin interaction.</title>
        <authorList>
            <person name="Bule P."/>
            <person name="Pires V.M.R."/>
            <person name="Alves V.D."/>
            <person name="Carvalho A.L."/>
            <person name="Prates J.A.M."/>
            <person name="Ferreira L.M.A."/>
            <person name="Smith S.P."/>
            <person name="Gilbert H.J."/>
            <person name="Noach I."/>
            <person name="Bayer E.A."/>
            <person name="Najmudin S."/>
            <person name="Fontes C.M.G.A."/>
        </authorList>
    </citation>
    <scope>X-RAY CRYSTALLOGRAPHY (1.98 ANGSTROMS) OF 648-730 IN COMPLEX WITH CA(2+)</scope>
</reference>
<feature type="compositionally biased region" description="Low complexity" evidence="1">
    <location>
        <begin position="436"/>
        <end position="464"/>
    </location>
</feature>
<reference evidence="3" key="1">
    <citation type="journal article" date="2006" name="J. Bacteriol.">
        <title>Conservation and divergence in cellulosome architecture between two strains of Ruminococcus flavefaciens.</title>
        <authorList>
            <person name="Sadanari J."/>
            <person name="Borovok I."/>
            <person name="Rincon M.T."/>
            <person name="Flint H.J."/>
            <person name="Antonopoulos D.A."/>
            <person name="Berg M.E."/>
            <person name="White B.A."/>
            <person name="Bayer E.A."/>
            <person name="Lamed R."/>
        </authorList>
    </citation>
    <scope>NUCLEOTIDE SEQUENCE</scope>
    <source>
        <strain evidence="3">FD-1</strain>
    </source>
</reference>
<evidence type="ECO:0007829" key="4">
    <source>
        <dbReference type="PDB" id="5M2S"/>
    </source>
</evidence>
<dbReference type="PDB" id="5N5P">
    <property type="method" value="X-ray"/>
    <property type="resolution" value="1.98 A"/>
    <property type="chains" value="B/D=648-730"/>
</dbReference>
<dbReference type="PDB" id="5M2S">
    <property type="method" value="X-ray"/>
    <property type="resolution" value="1.70 A"/>
    <property type="chains" value="A=465-610"/>
</dbReference>
<dbReference type="SUPFAM" id="SSF63446">
    <property type="entry name" value="Type I dockerin domain"/>
    <property type="match status" value="1"/>
</dbReference>
<keyword evidence="4 5" id="KW-0479">Metal-binding</keyword>
<keyword evidence="2" id="KW-0732">Signal</keyword>
<evidence type="ECO:0007829" key="5">
    <source>
        <dbReference type="PDB" id="5N5P"/>
    </source>
</evidence>
<dbReference type="Gene3D" id="2.60.40.680">
    <property type="match status" value="2"/>
</dbReference>
<feature type="binding site" evidence="5">
    <location>
        <position position="657"/>
    </location>
    <ligand>
        <name>Ca(2+)</name>
        <dbReference type="ChEBI" id="CHEBI:29108"/>
        <label>2</label>
    </ligand>
</feature>
<dbReference type="PDBsum" id="5M2S"/>
<feature type="chain" id="PRO_5002622090" evidence="2">
    <location>
        <begin position="28"/>
        <end position="730"/>
    </location>
</feature>
<dbReference type="GO" id="GO:0046872">
    <property type="term" value="F:metal ion binding"/>
    <property type="evidence" value="ECO:0007669"/>
    <property type="project" value="UniProtKB-KW"/>
</dbReference>
<dbReference type="Gene3D" id="1.10.1330.10">
    <property type="entry name" value="Dockerin domain"/>
    <property type="match status" value="1"/>
</dbReference>